<organism evidence="2 3">
    <name type="scientific">Basidiobolus ranarum</name>
    <dbReference type="NCBI Taxonomy" id="34480"/>
    <lineage>
        <taxon>Eukaryota</taxon>
        <taxon>Fungi</taxon>
        <taxon>Fungi incertae sedis</taxon>
        <taxon>Zoopagomycota</taxon>
        <taxon>Entomophthoromycotina</taxon>
        <taxon>Basidiobolomycetes</taxon>
        <taxon>Basidiobolales</taxon>
        <taxon>Basidiobolaceae</taxon>
        <taxon>Basidiobolus</taxon>
    </lineage>
</organism>
<name>A0ABR2WFE6_9FUNG</name>
<dbReference type="Proteomes" id="UP001479436">
    <property type="component" value="Unassembled WGS sequence"/>
</dbReference>
<keyword evidence="1" id="KW-0812">Transmembrane</keyword>
<proteinExistence type="predicted"/>
<comment type="caution">
    <text evidence="2">The sequence shown here is derived from an EMBL/GenBank/DDBJ whole genome shotgun (WGS) entry which is preliminary data.</text>
</comment>
<reference evidence="2 3" key="1">
    <citation type="submission" date="2023-04" db="EMBL/GenBank/DDBJ databases">
        <title>Genome of Basidiobolus ranarum AG-B5.</title>
        <authorList>
            <person name="Stajich J.E."/>
            <person name="Carter-House D."/>
            <person name="Gryganskyi A."/>
        </authorList>
    </citation>
    <scope>NUCLEOTIDE SEQUENCE [LARGE SCALE GENOMIC DNA]</scope>
    <source>
        <strain evidence="2 3">AG-B5</strain>
    </source>
</reference>
<evidence type="ECO:0000313" key="2">
    <source>
        <dbReference type="EMBL" id="KAK9760210.1"/>
    </source>
</evidence>
<evidence type="ECO:0000256" key="1">
    <source>
        <dbReference type="SAM" id="Phobius"/>
    </source>
</evidence>
<keyword evidence="1" id="KW-0472">Membrane</keyword>
<evidence type="ECO:0000313" key="3">
    <source>
        <dbReference type="Proteomes" id="UP001479436"/>
    </source>
</evidence>
<protein>
    <submittedName>
        <fullName evidence="2">Uncharacterized protein</fullName>
    </submittedName>
</protein>
<dbReference type="EMBL" id="JASJQH010002415">
    <property type="protein sequence ID" value="KAK9760210.1"/>
    <property type="molecule type" value="Genomic_DNA"/>
</dbReference>
<keyword evidence="1" id="KW-1133">Transmembrane helix</keyword>
<gene>
    <name evidence="2" type="ORF">K7432_016025</name>
</gene>
<keyword evidence="3" id="KW-1185">Reference proteome</keyword>
<accession>A0ABR2WFE6</accession>
<sequence>MKAVDDGVPYSEKLSKDEILKTTDKCACLLILIVVISYTVCMKGVLLKTNMFFNAQETNQILKQKQGTFESFDKS</sequence>
<feature type="transmembrane region" description="Helical" evidence="1">
    <location>
        <begin position="26"/>
        <end position="46"/>
    </location>
</feature>